<sequence length="185" mass="20307">MSSLRSLVLTPERIPSFFVPSRSPLLSPRPRRISPDRTRLLSDHVEESPESRPHSDAQSRGTLLLPTPRVRRPRPSAAESTDVDLTTRAALSLPHVGKMTTPYGFSAALAASPCTSRRESLFHRRSKLVTVTVTDSDPHKAEAEAPPPSPVGTSRSRVRAFGLQVIEELKRPAAILKALSPAQRR</sequence>
<protein>
    <submittedName>
        <fullName evidence="2">C2 calcium-dependent domain-containing protein 4A-like</fullName>
    </submittedName>
</protein>
<dbReference type="EMBL" id="OY660884">
    <property type="protein sequence ID" value="CAJ1084276.1"/>
    <property type="molecule type" value="Genomic_DNA"/>
</dbReference>
<feature type="region of interest" description="Disordered" evidence="1">
    <location>
        <begin position="17"/>
        <end position="83"/>
    </location>
</feature>
<reference evidence="2" key="1">
    <citation type="submission" date="2023-08" db="EMBL/GenBank/DDBJ databases">
        <authorList>
            <person name="Alioto T."/>
            <person name="Alioto T."/>
            <person name="Gomez Garrido J."/>
        </authorList>
    </citation>
    <scope>NUCLEOTIDE SEQUENCE</scope>
</reference>
<dbReference type="InterPro" id="IPR043549">
    <property type="entry name" value="C2C4C/C2C4D"/>
</dbReference>
<evidence type="ECO:0000313" key="3">
    <source>
        <dbReference type="Proteomes" id="UP001178508"/>
    </source>
</evidence>
<feature type="compositionally biased region" description="Low complexity" evidence="1">
    <location>
        <begin position="17"/>
        <end position="28"/>
    </location>
</feature>
<feature type="region of interest" description="Disordered" evidence="1">
    <location>
        <begin position="135"/>
        <end position="155"/>
    </location>
</feature>
<dbReference type="AlphaFoldDB" id="A0AAV1HEA9"/>
<dbReference type="Proteomes" id="UP001178508">
    <property type="component" value="Chromosome 21"/>
</dbReference>
<accession>A0AAV1HEA9</accession>
<proteinExistence type="predicted"/>
<evidence type="ECO:0000313" key="2">
    <source>
        <dbReference type="EMBL" id="CAJ1084276.1"/>
    </source>
</evidence>
<organism evidence="2 3">
    <name type="scientific">Xyrichtys novacula</name>
    <name type="common">Pearly razorfish</name>
    <name type="synonym">Hemipteronotus novacula</name>
    <dbReference type="NCBI Taxonomy" id="13765"/>
    <lineage>
        <taxon>Eukaryota</taxon>
        <taxon>Metazoa</taxon>
        <taxon>Chordata</taxon>
        <taxon>Craniata</taxon>
        <taxon>Vertebrata</taxon>
        <taxon>Euteleostomi</taxon>
        <taxon>Actinopterygii</taxon>
        <taxon>Neopterygii</taxon>
        <taxon>Teleostei</taxon>
        <taxon>Neoteleostei</taxon>
        <taxon>Acanthomorphata</taxon>
        <taxon>Eupercaria</taxon>
        <taxon>Labriformes</taxon>
        <taxon>Labridae</taxon>
        <taxon>Xyrichtys</taxon>
    </lineage>
</organism>
<keyword evidence="3" id="KW-1185">Reference proteome</keyword>
<dbReference type="PANTHER" id="PTHR46291:SF4">
    <property type="entry name" value="C2 CALCIUM-DEPENDENT DOMAIN-CONTAINING PROTEIN 4C-LIKE"/>
    <property type="match status" value="1"/>
</dbReference>
<gene>
    <name evidence="2" type="ORF">XNOV1_A019478</name>
</gene>
<name>A0AAV1HEA9_XYRNO</name>
<evidence type="ECO:0000256" key="1">
    <source>
        <dbReference type="SAM" id="MobiDB-lite"/>
    </source>
</evidence>
<dbReference type="PANTHER" id="PTHR46291">
    <property type="entry name" value="C2 DOMAIN-CONTAINING PROTEIN"/>
    <property type="match status" value="1"/>
</dbReference>
<feature type="compositionally biased region" description="Basic and acidic residues" evidence="1">
    <location>
        <begin position="33"/>
        <end position="57"/>
    </location>
</feature>